<protein>
    <recommendedName>
        <fullName evidence="2">Tip attachment protein J central straight fiber domain-containing protein</fullName>
    </recommendedName>
</protein>
<feature type="region of interest" description="Disordered" evidence="1">
    <location>
        <begin position="1957"/>
        <end position="1977"/>
    </location>
</feature>
<sequence>MADSLQGVITDLSGSVTTTNTTTVVAQQTGATVITTSELDTTLPPATSTKITVTPSTDNRIPVLYGTSYVPGMIIDARISNDSQTMYYIYALAEITGSGSVSVDEVWMGEQQLNFTGGQHEVVSATNPDGTTDTNPAGYIDVWVYRERTTPIFGAATGTTESIVPGLTANNKYGGLYVAVVKVKYNATLGYTSMPQMTFKMTNTLSNPGAVWYDFMTNTRYGAGIPSVRVDQESSINDSNPMSLYSVSDETVTYRDTEGADVTGPRYTINGLIVGGNIRENVRKINLASGSWSTWNPKIGKWIVVPNRPYAEGQELFEFNDSNIISGINVSTTSLDSNYNAMAITYPETAIKAQNHTVRVSLFDDNPELLNVNEPENTLNLTLELVDNKVQATRVGLLELKQAREDIVAIFHANYSALQVDSGDVITITNDALGWESKLFRVTRVRELESDQAEIQVEISALEYNPDVYTDESIDQFEPIANTDIPRRASSGQLQALDAASIPDDLYNPVATIPSFAVRATMPSNRIYDTIEFFISSTTSGGTYSYYSTLKPNGGVFQPDTTHDLLVTGLPQGEYFFKVRAKIGALTTPLSNASSGVNWTPGVILNEQALATAFEWSPPTVVVPTDSEGNNPTVGQTVELVLRVGTTKLNLSDATTDGTQANNTWRVTNITYNDTNLDLSAPTYDTVNDKVVWTVNDLNALQENLVVTVRYKNSTGDLNDIGTTRVLATQLRAGADGSNSRALRLVTSSNYFTRLKGESDSATSQYLPAVINLTAQLNNIPSGTVSWSAHDASNNPITLNVSGATATLSNTNFGNKDYVVVHAEIDSGGVTYFDEQTIVRLREGADGATGITAFLTNEVAALPAATDGTYEAGDLAGITSQIQIYAGTVNVTEQYTLTIDSETGCDANISTTAGSTYGRVSLASVSADLASIVVKATKTGSASIYKTFVVVKQRRGATGAGGTNGSTARLLRVTSTSPIISIPKNGSISNTAAHQPGSVSFYAEAVNLPGVTITWTGQREGGSVVSLGTGTVLTLTATQIRDLLTTTESVRSARITATTTYASETFTDTTSIQRVREGSDTIVGYLTNESASVPCDADGVTIGSVSGITSNLKIILGNTDVTASATNFTVVSSTGITSPTISVTGLIAFTAITADSASITVSAEYAGTTVVKVFTIVRQRQGLTGSARAIKLSSTNQFFVLAPGSDPNSGGGLTPASIILTAARVNIPSTQAVTYFAVIDGVEVQQTGTPNTVNNQFLSFTAGSLTPSITRTNFGGRDSLVFRAKSSYLGVTYTDDYTIGRLQSGTSGVTAIIDNEVVTVGAATNNSIIAGQFPIQANIRIYVGATDDTANWTFTSSFESGNSGIVQSMSGNTLTVESVASLSSGALVRRDVVAITASQAGYSNITKYFAIQVVRAGRDAAAQMVLTNEVHNLPADYNGVVSSYTGANTVVYLYEAGLPVTDWNYSITSSTADVTFAVATTGLPTGAARRVTVTNWAGIGTQAEITITASKTGYTSITKTFSLVRTKSGTPGTTFKISASSQIVRVNASGVVQSPTTITLNGIKSGALTGTPTWNVTVGTATLSAGTGNTITIAAGTIATDAVTIRGYIVFDGVTWYDDITIVKVYDGAAGGPGSAGTRGSRIFNTSVAATTFNYTLAYTTAQVSGGPIPGDTVTQYNPAGTFTQTRIWTGTIGGANSNANWELANTIIDGNLLVTGSVRADKIYANDTFTMSVQSNNFVTGTQGWKINSNGVAEFSNITARGTLEAAAIMTGSTLKDRARGGTTEYPIYTTAVRRMGGVTQTLNSLPLPVNTGGTSNFGLPETKFETKDRDYLKGCWSYQTAGCEHFISEYAGALDYRGGSFYNPIFSAGGSDAQAGYDDKINNRLRKFLSTSDEVAFGADITLTTNAPVVELFYMAQAAYPNQTISPSAASTNFYNRIRSLGYYYNPAWFANSAKDSTPNSGSDAQNYSGARGNPPPFRVTSLTVVSIGGVNYTKVVTDYNQSQNPLPITVGDTVVLHGVNGGTNSSSVNFAGVLNSTGGAWNANLQPSARVGQMNDPWVGVRVVQVDDYRTFYIDVDFTSYLATYGAYGSGLLVFPTAGEKWTTPDAGANYYLTSYNRPWTIQARGTVVWSDFVNKGATLPTFPGAFPWNLYIGMRAPRSLGYWMQDYSGVFFAQNF</sequence>
<dbReference type="EMBL" id="LR796616">
    <property type="protein sequence ID" value="CAB4154480.1"/>
    <property type="molecule type" value="Genomic_DNA"/>
</dbReference>
<feature type="compositionally biased region" description="Polar residues" evidence="1">
    <location>
        <begin position="1957"/>
        <end position="1971"/>
    </location>
</feature>
<evidence type="ECO:0000313" key="4">
    <source>
        <dbReference type="EMBL" id="CAB4154480.1"/>
    </source>
</evidence>
<proteinExistence type="predicted"/>
<name>A0A6J5LNP3_9CAUD</name>
<reference evidence="3" key="1">
    <citation type="submission" date="2020-04" db="EMBL/GenBank/DDBJ databases">
        <authorList>
            <person name="Chiriac C."/>
            <person name="Salcher M."/>
            <person name="Ghai R."/>
            <person name="Kavagutti S V."/>
        </authorList>
    </citation>
    <scope>NUCLEOTIDE SEQUENCE</scope>
</reference>
<gene>
    <name evidence="3" type="ORF">UFOVP284_14</name>
    <name evidence="4" type="ORF">UFOVP646_8</name>
</gene>
<dbReference type="EMBL" id="LR796299">
    <property type="protein sequence ID" value="CAB4135302.1"/>
    <property type="molecule type" value="Genomic_DNA"/>
</dbReference>
<evidence type="ECO:0000259" key="2">
    <source>
        <dbReference type="Pfam" id="PF09327"/>
    </source>
</evidence>
<dbReference type="Pfam" id="PF09327">
    <property type="entry name" value="Phage_Tail_Tip"/>
    <property type="match status" value="1"/>
</dbReference>
<organism evidence="3">
    <name type="scientific">uncultured Caudovirales phage</name>
    <dbReference type="NCBI Taxonomy" id="2100421"/>
    <lineage>
        <taxon>Viruses</taxon>
        <taxon>Duplodnaviria</taxon>
        <taxon>Heunggongvirae</taxon>
        <taxon>Uroviricota</taxon>
        <taxon>Caudoviricetes</taxon>
        <taxon>Peduoviridae</taxon>
        <taxon>Maltschvirus</taxon>
        <taxon>Maltschvirus maltsch</taxon>
    </lineage>
</organism>
<dbReference type="InterPro" id="IPR015406">
    <property type="entry name" value="GpJ_CSF"/>
</dbReference>
<evidence type="ECO:0000313" key="3">
    <source>
        <dbReference type="EMBL" id="CAB4135302.1"/>
    </source>
</evidence>
<evidence type="ECO:0000256" key="1">
    <source>
        <dbReference type="SAM" id="MobiDB-lite"/>
    </source>
</evidence>
<feature type="domain" description="Tip attachment protein J central straight fiber" evidence="2">
    <location>
        <begin position="1707"/>
        <end position="1767"/>
    </location>
</feature>
<accession>A0A6J5LNP3</accession>